<dbReference type="GlyGen" id="B8A4A8">
    <property type="glycosylation" value="1 site"/>
</dbReference>
<name>B8A4A8_DANRE</name>
<reference evidence="2 3" key="3">
    <citation type="journal article" date="2013" name="Nature">
        <title>The zebrafish reference genome sequence and its relationship to the human genome.</title>
        <authorList>
            <consortium name="Genome Reference Consortium Zebrafish"/>
            <person name="Howe K."/>
            <person name="Clark M.D."/>
            <person name="Torroja C.F."/>
            <person name="Torrance J."/>
            <person name="Berthelot C."/>
            <person name="Muffato M."/>
            <person name="Collins J.E."/>
            <person name="Humphray S."/>
            <person name="McLaren K."/>
            <person name="Matthews L."/>
            <person name="McLaren S."/>
            <person name="Sealy I."/>
            <person name="Caccamo M."/>
            <person name="Churcher C."/>
            <person name="Scott C."/>
            <person name="Barrett J.C."/>
            <person name="Koch R."/>
            <person name="Rauch G.J."/>
            <person name="White S."/>
            <person name="Chow W."/>
            <person name="Kilian B."/>
            <person name="Quintais L.T."/>
            <person name="Guerra-Assuncao J.A."/>
            <person name="Zhou Y."/>
            <person name="Gu Y."/>
            <person name="Yen J."/>
            <person name="Vogel J.H."/>
            <person name="Eyre T."/>
            <person name="Redmond S."/>
            <person name="Banerjee R."/>
            <person name="Chi J."/>
            <person name="Fu B."/>
            <person name="Langley E."/>
            <person name="Maguire S.F."/>
            <person name="Laird G.K."/>
            <person name="Lloyd D."/>
            <person name="Kenyon E."/>
            <person name="Donaldson S."/>
            <person name="Sehra H."/>
            <person name="Almeida-King J."/>
            <person name="Loveland J."/>
            <person name="Trevanion S."/>
            <person name="Jones M."/>
            <person name="Quail M."/>
            <person name="Willey D."/>
            <person name="Hunt A."/>
            <person name="Burton J."/>
            <person name="Sims S."/>
            <person name="McLay K."/>
            <person name="Plumb B."/>
            <person name="Davis J."/>
            <person name="Clee C."/>
            <person name="Oliver K."/>
            <person name="Clark R."/>
            <person name="Riddle C."/>
            <person name="Elliot D."/>
            <person name="Eliott D."/>
            <person name="Threadgold G."/>
            <person name="Harden G."/>
            <person name="Ware D."/>
            <person name="Begum S."/>
            <person name="Mortimore B."/>
            <person name="Mortimer B."/>
            <person name="Kerry G."/>
            <person name="Heath P."/>
            <person name="Phillimore B."/>
            <person name="Tracey A."/>
            <person name="Corby N."/>
            <person name="Dunn M."/>
            <person name="Johnson C."/>
            <person name="Wood J."/>
            <person name="Clark S."/>
            <person name="Pelan S."/>
            <person name="Griffiths G."/>
            <person name="Smith M."/>
            <person name="Glithero R."/>
            <person name="Howden P."/>
            <person name="Barker N."/>
            <person name="Lloyd C."/>
            <person name="Stevens C."/>
            <person name="Harley J."/>
            <person name="Holt K."/>
            <person name="Panagiotidis G."/>
            <person name="Lovell J."/>
            <person name="Beasley H."/>
            <person name="Henderson C."/>
            <person name="Gordon D."/>
            <person name="Auger K."/>
            <person name="Wright D."/>
            <person name="Collins J."/>
            <person name="Raisen C."/>
            <person name="Dyer L."/>
            <person name="Leung K."/>
            <person name="Robertson L."/>
            <person name="Ambridge K."/>
            <person name="Leongamornlert D."/>
            <person name="McGuire S."/>
            <person name="Gilderthorp R."/>
            <person name="Griffiths C."/>
            <person name="Manthravadi D."/>
            <person name="Nichol S."/>
            <person name="Barker G."/>
            <person name="Whitehead S."/>
            <person name="Kay M."/>
            <person name="Brown J."/>
            <person name="Murnane C."/>
            <person name="Gray E."/>
            <person name="Humphries M."/>
            <person name="Sycamore N."/>
            <person name="Barker D."/>
            <person name="Saunders D."/>
            <person name="Wallis J."/>
            <person name="Babbage A."/>
            <person name="Hammond S."/>
            <person name="Mashreghi-Mohammadi M."/>
            <person name="Barr L."/>
            <person name="Martin S."/>
            <person name="Wray P."/>
            <person name="Ellington A."/>
            <person name="Matthews N."/>
            <person name="Ellwood M."/>
            <person name="Woodmansey R."/>
            <person name="Clark G."/>
            <person name="Cooper J."/>
            <person name="Cooper J."/>
            <person name="Tromans A."/>
            <person name="Grafham D."/>
            <person name="Skuce C."/>
            <person name="Pandian R."/>
            <person name="Andrews R."/>
            <person name="Harrison E."/>
            <person name="Kimberley A."/>
            <person name="Garnett J."/>
            <person name="Fosker N."/>
            <person name="Hall R."/>
            <person name="Garner P."/>
            <person name="Kelly D."/>
            <person name="Bird C."/>
            <person name="Palmer S."/>
            <person name="Gehring I."/>
            <person name="Berger A."/>
            <person name="Dooley C.M."/>
            <person name="Ersan-Urun Z."/>
            <person name="Eser C."/>
            <person name="Geiger H."/>
            <person name="Geisler M."/>
            <person name="Karotki L."/>
            <person name="Kirn A."/>
            <person name="Konantz J."/>
            <person name="Konantz M."/>
            <person name="Oberlander M."/>
            <person name="Rudolph-Geiger S."/>
            <person name="Teucke M."/>
            <person name="Lanz C."/>
            <person name="Raddatz G."/>
            <person name="Osoegawa K."/>
            <person name="Zhu B."/>
            <person name="Rapp A."/>
            <person name="Widaa S."/>
            <person name="Langford C."/>
            <person name="Yang F."/>
            <person name="Schuster S.C."/>
            <person name="Carter N.P."/>
            <person name="Harrow J."/>
            <person name="Ning Z."/>
            <person name="Herrero J."/>
            <person name="Searle S.M."/>
            <person name="Enright A."/>
            <person name="Geisler R."/>
            <person name="Plasterk R.H."/>
            <person name="Lee C."/>
            <person name="Westerfield M."/>
            <person name="de Jong P.J."/>
            <person name="Zon L.I."/>
            <person name="Postlethwait J.H."/>
            <person name="Nusslein-Volhard C."/>
            <person name="Hubbard T.J."/>
            <person name="Roest Crollius H."/>
            <person name="Rogers J."/>
            <person name="Stemple D.L."/>
        </authorList>
    </citation>
    <scope>NUCLEOTIDE SEQUENCE [LARGE SCALE GENOMIC DNA]</scope>
    <source>
        <strain evidence="2">Tuebingen</strain>
    </source>
</reference>
<dbReference type="HOGENOM" id="CLU_2031809_0_0_1"/>
<dbReference type="EMBL" id="BX005174">
    <property type="status" value="NOT_ANNOTATED_CDS"/>
    <property type="molecule type" value="Genomic_DNA"/>
</dbReference>
<sequence length="141" mass="15023">MHLLRQNTDTHHHQQQQQKTPTTEDFANMSFFSGMLGNKGAESMVDQAVDKASTVVKKKMKETITGKKQPTDKTGGMGGLFPSSGDNKPKEKSGGLFGGLLSTEKPAENPPAAATSAADSTPSKPADPEFNDALDELANDF</sequence>
<dbReference type="Ensembl" id="ENSDART00000145538.2">
    <property type="protein sequence ID" value="ENSDARP00000114252.1"/>
    <property type="gene ID" value="ENSDARG00000093584.2"/>
</dbReference>
<feature type="compositionally biased region" description="Acidic residues" evidence="1">
    <location>
        <begin position="129"/>
        <end position="141"/>
    </location>
</feature>
<evidence type="ECO:0007829" key="6">
    <source>
        <dbReference type="PeptideAtlas" id="B8A4A8"/>
    </source>
</evidence>
<dbReference type="KEGG" id="dre:559113"/>
<proteinExistence type="evidence at protein level"/>
<dbReference type="Ensembl" id="ENSDART00000184387.1">
    <property type="protein sequence ID" value="ENSDARP00000144832.1"/>
    <property type="gene ID" value="ENSDARG00000109499.1"/>
</dbReference>
<evidence type="ECO:0000313" key="4">
    <source>
        <dbReference type="RefSeq" id="NP_001122169.2"/>
    </source>
</evidence>
<accession>B8A4A8</accession>
<organism evidence="2">
    <name type="scientific">Danio rerio</name>
    <name type="common">Zebrafish</name>
    <name type="synonym">Brachydanio rerio</name>
    <dbReference type="NCBI Taxonomy" id="7955"/>
    <lineage>
        <taxon>Eukaryota</taxon>
        <taxon>Metazoa</taxon>
        <taxon>Chordata</taxon>
        <taxon>Craniata</taxon>
        <taxon>Vertebrata</taxon>
        <taxon>Euteleostomi</taxon>
        <taxon>Actinopterygii</taxon>
        <taxon>Neopterygii</taxon>
        <taxon>Teleostei</taxon>
        <taxon>Ostariophysi</taxon>
        <taxon>Cypriniformes</taxon>
        <taxon>Danionidae</taxon>
        <taxon>Danioninae</taxon>
        <taxon>Danio</taxon>
    </lineage>
</organism>
<dbReference type="Proteomes" id="UP000000437">
    <property type="component" value="Chromosome 13"/>
</dbReference>
<keyword evidence="3" id="KW-1185">Reference proteome</keyword>
<protein>
    <submittedName>
        <fullName evidence="4">Uncharacterized protein LOC559113</fullName>
    </submittedName>
    <submittedName>
        <fullName evidence="2">Zgc:193505</fullName>
    </submittedName>
</protein>
<reference evidence="4" key="6">
    <citation type="submission" date="2025-04" db="UniProtKB">
        <authorList>
            <consortium name="RefSeq"/>
        </authorList>
    </citation>
    <scope>IDENTIFICATION</scope>
    <source>
        <strain evidence="4">Tuebingen</strain>
    </source>
</reference>
<reference evidence="2" key="4">
    <citation type="submission" date="2013-08" db="UniProtKB">
        <authorList>
            <consortium name="Ensembl"/>
        </authorList>
    </citation>
    <scope>IDENTIFICATION</scope>
    <source>
        <strain evidence="2">Tuebingen</strain>
    </source>
</reference>
<reference evidence="4" key="1">
    <citation type="journal article" date="2013" name="BMC Genomics">
        <title>Genome-wide identification, characterization, and expression analysis of lineage-specific genes within zebrafish.</title>
        <authorList>
            <person name="Yang L."/>
            <person name="Zou M."/>
            <person name="Fu B."/>
            <person name="He S."/>
        </authorList>
    </citation>
    <scope>NUCLEOTIDE SEQUENCE</scope>
    <source>
        <strain evidence="4">Tuebingen</strain>
    </source>
</reference>
<evidence type="ECO:0000313" key="5">
    <source>
        <dbReference type="ZFIN" id="ZDB-GENE-030131-7103"/>
    </source>
</evidence>
<dbReference type="ZFIN" id="ZDB-GENE-030131-7103">
    <property type="gene designation" value="zgc:193505"/>
</dbReference>
<feature type="region of interest" description="Disordered" evidence="1">
    <location>
        <begin position="1"/>
        <end position="25"/>
    </location>
</feature>
<dbReference type="OMA" id="SINHFVD"/>
<reference evidence="4" key="5">
    <citation type="journal article" date="2016" name="BMC Genomics">
        <title>Gene evolution and gene expression after whole genome duplication in fish: the PhyloFish database.</title>
        <authorList>
            <person name="Pasquier J."/>
            <person name="Cabau C."/>
            <person name="Nguyen T."/>
            <person name="Jouanno E."/>
            <person name="Severac D."/>
            <person name="Braasch I."/>
            <person name="Journot L."/>
            <person name="Pontarotti P."/>
            <person name="Klopp C."/>
            <person name="Postlethwait J.H."/>
            <person name="Guiguen Y."/>
            <person name="Bobe J."/>
        </authorList>
    </citation>
    <scope>NUCLEOTIDE SEQUENCE</scope>
    <source>
        <strain evidence="4">Tuebingen</strain>
    </source>
</reference>
<accession>A0A8M1NHU3</accession>
<feature type="region of interest" description="Disordered" evidence="1">
    <location>
        <begin position="56"/>
        <end position="141"/>
    </location>
</feature>
<dbReference type="ExpressionAtlas" id="B8A4A8">
    <property type="expression patterns" value="baseline and differential"/>
</dbReference>
<dbReference type="AGR" id="ZFIN:ZDB-GENE-030131-7103"/>
<evidence type="ECO:0000313" key="2">
    <source>
        <dbReference type="Ensembl" id="ENSDARP00000114252"/>
    </source>
</evidence>
<evidence type="ECO:0000313" key="3">
    <source>
        <dbReference type="Proteomes" id="UP000000437"/>
    </source>
</evidence>
<dbReference type="GeneTree" id="ENSGT00940000181884"/>
<feature type="compositionally biased region" description="Low complexity" evidence="1">
    <location>
        <begin position="110"/>
        <end position="124"/>
    </location>
</feature>
<dbReference type="AlphaFoldDB" id="B8A4A8"/>
<dbReference type="GeneID" id="559113"/>
<feature type="compositionally biased region" description="Basic and acidic residues" evidence="1">
    <location>
        <begin position="61"/>
        <end position="71"/>
    </location>
</feature>
<dbReference type="RefSeq" id="NP_001122169.2">
    <property type="nucleotide sequence ID" value="NM_001128697.3"/>
</dbReference>
<gene>
    <name evidence="4" type="primary">fk82c03</name>
    <name evidence="4" type="synonym">wu:fk82c03</name>
    <name evidence="4 5" type="ORF">zgc:193505</name>
</gene>
<dbReference type="Bgee" id="ENSDARG00000093584">
    <property type="expression patterns" value="Expressed in gastrula and 17 other cell types or tissues"/>
</dbReference>
<evidence type="ECO:0000256" key="1">
    <source>
        <dbReference type="SAM" id="MobiDB-lite"/>
    </source>
</evidence>
<keyword evidence="6" id="KW-1267">Proteomics identification</keyword>
<dbReference type="STRING" id="7955.ENSDARP00000114252"/>
<reference evidence="4" key="2">
    <citation type="journal article" date="2013" name="J. Invest. Dermatol.">
        <title>Interferon regulatory factor 6 promotes differentiation of the periderm by activating expression of Grainyhead-like 3.</title>
        <authorList>
            <person name="de la Garza G."/>
            <person name="Schleiffarth J.R."/>
            <person name="Dunnwald M."/>
            <person name="Mankad A."/>
            <person name="Weirather J.L."/>
            <person name="Bonde G."/>
            <person name="Butcher S."/>
            <person name="Mansour T.A."/>
            <person name="Kousa Y.A."/>
            <person name="Fukazawa C.F."/>
            <person name="Houston D.W."/>
            <person name="Manak J.R."/>
            <person name="Schutte B.C."/>
            <person name="Wagner D.S."/>
            <person name="Cornell R.A."/>
        </authorList>
    </citation>
    <scope>NUCLEOTIDE SEQUENCE</scope>
    <source>
        <strain evidence="4">Tuebingen</strain>
    </source>
</reference>
<dbReference type="OrthoDB" id="8922203at2759"/>
<dbReference type="PaxDb" id="7955-ENSDARP00000114252"/>